<feature type="compositionally biased region" description="Polar residues" evidence="2">
    <location>
        <begin position="316"/>
        <end position="338"/>
    </location>
</feature>
<feature type="compositionally biased region" description="Basic and acidic residues" evidence="2">
    <location>
        <begin position="298"/>
        <end position="315"/>
    </location>
</feature>
<dbReference type="Proteomes" id="UP000683360">
    <property type="component" value="Unassembled WGS sequence"/>
</dbReference>
<evidence type="ECO:0000259" key="3">
    <source>
        <dbReference type="PROSITE" id="PS50158"/>
    </source>
</evidence>
<feature type="compositionally biased region" description="Basic and acidic residues" evidence="2">
    <location>
        <begin position="409"/>
        <end position="423"/>
    </location>
</feature>
<dbReference type="InterPro" id="IPR036875">
    <property type="entry name" value="Znf_CCHC_sf"/>
</dbReference>
<comment type="caution">
    <text evidence="4">The sequence shown here is derived from an EMBL/GenBank/DDBJ whole genome shotgun (WGS) entry which is preliminary data.</text>
</comment>
<proteinExistence type="predicted"/>
<feature type="compositionally biased region" description="Basic and acidic residues" evidence="2">
    <location>
        <begin position="339"/>
        <end position="351"/>
    </location>
</feature>
<dbReference type="PROSITE" id="PS50158">
    <property type="entry name" value="ZF_CCHC"/>
    <property type="match status" value="1"/>
</dbReference>
<evidence type="ECO:0000313" key="4">
    <source>
        <dbReference type="EMBL" id="CAG2221536.1"/>
    </source>
</evidence>
<dbReference type="EMBL" id="CAJPWZ010001683">
    <property type="protein sequence ID" value="CAG2221536.1"/>
    <property type="molecule type" value="Genomic_DNA"/>
</dbReference>
<evidence type="ECO:0000313" key="5">
    <source>
        <dbReference type="Proteomes" id="UP000683360"/>
    </source>
</evidence>
<feature type="compositionally biased region" description="Acidic residues" evidence="2">
    <location>
        <begin position="264"/>
        <end position="282"/>
    </location>
</feature>
<name>A0A8S3SXR0_MYTED</name>
<dbReference type="AlphaFoldDB" id="A0A8S3SXR0"/>
<protein>
    <submittedName>
        <fullName evidence="4">CNBP</fullName>
    </submittedName>
</protein>
<dbReference type="SMART" id="SM00343">
    <property type="entry name" value="ZnF_C2HC"/>
    <property type="match status" value="2"/>
</dbReference>
<feature type="compositionally biased region" description="Basic and acidic residues" evidence="2">
    <location>
        <begin position="24"/>
        <end position="33"/>
    </location>
</feature>
<reference evidence="4" key="1">
    <citation type="submission" date="2021-03" db="EMBL/GenBank/DDBJ databases">
        <authorList>
            <person name="Bekaert M."/>
        </authorList>
    </citation>
    <scope>NUCLEOTIDE SEQUENCE</scope>
</reference>
<evidence type="ECO:0000256" key="2">
    <source>
        <dbReference type="SAM" id="MobiDB-lite"/>
    </source>
</evidence>
<dbReference type="GO" id="GO:0008270">
    <property type="term" value="F:zinc ion binding"/>
    <property type="evidence" value="ECO:0007669"/>
    <property type="project" value="UniProtKB-KW"/>
</dbReference>
<feature type="compositionally biased region" description="Polar residues" evidence="2">
    <location>
        <begin position="375"/>
        <end position="393"/>
    </location>
</feature>
<feature type="region of interest" description="Disordered" evidence="2">
    <location>
        <begin position="264"/>
        <end position="423"/>
    </location>
</feature>
<gene>
    <name evidence="4" type="ORF">MEDL_34932</name>
</gene>
<organism evidence="4 5">
    <name type="scientific">Mytilus edulis</name>
    <name type="common">Blue mussel</name>
    <dbReference type="NCBI Taxonomy" id="6550"/>
    <lineage>
        <taxon>Eukaryota</taxon>
        <taxon>Metazoa</taxon>
        <taxon>Spiralia</taxon>
        <taxon>Lophotrochozoa</taxon>
        <taxon>Mollusca</taxon>
        <taxon>Bivalvia</taxon>
        <taxon>Autobranchia</taxon>
        <taxon>Pteriomorphia</taxon>
        <taxon>Mytilida</taxon>
        <taxon>Mytiloidea</taxon>
        <taxon>Mytilidae</taxon>
        <taxon>Mytilinae</taxon>
        <taxon>Mytilus</taxon>
    </lineage>
</organism>
<dbReference type="OrthoDB" id="3863715at2759"/>
<keyword evidence="1" id="KW-0863">Zinc-finger</keyword>
<evidence type="ECO:0000256" key="1">
    <source>
        <dbReference type="PROSITE-ProRule" id="PRU00047"/>
    </source>
</evidence>
<keyword evidence="5" id="KW-1185">Reference proteome</keyword>
<accession>A0A8S3SXR0</accession>
<feature type="region of interest" description="Disordered" evidence="2">
    <location>
        <begin position="1"/>
        <end position="33"/>
    </location>
</feature>
<sequence>MATQNDKQTEHKDNDKMASYAEAVRTEKQSKKVEDPVGLSSNFQAQKPVFILEEEWFAGKSIEKKYWNFSNTEMFYNLSQVVKKHAIRGLQRVKGLWRIYLDRESDRETLISKGLSIRGQSMTIYTRNPRFTEYDKEETIRVRVKDIPLSADDGEILYVFERYNIKILSHYRERLRYKDLNTNCQTGDRIIICLKFENPLPRFLKIGKYAANIIHYGQPRNNQKIICRKCLEEGHIAGECTNDWKCKGCGKSGHKQDACTEGMFTEDEQDNTESSESEEEKENETSKAQTGDVEGNETDGKSTESKEKLNNKENQKATQNLSDTEFVNPYQSIPQETQKTPKDNIGRNDERRKKKKAKKQNQTQSNMSDYVHVVKTSNTTSETVPKTPKSTNVKCLLNVFEKSPVTPPEELHQRENCSKKQKK</sequence>
<dbReference type="InterPro" id="IPR001878">
    <property type="entry name" value="Znf_CCHC"/>
</dbReference>
<dbReference type="SUPFAM" id="SSF57756">
    <property type="entry name" value="Retrovirus zinc finger-like domains"/>
    <property type="match status" value="1"/>
</dbReference>
<dbReference type="Gene3D" id="4.10.60.10">
    <property type="entry name" value="Zinc finger, CCHC-type"/>
    <property type="match status" value="1"/>
</dbReference>
<keyword evidence="1" id="KW-0479">Metal-binding</keyword>
<keyword evidence="1" id="KW-0862">Zinc</keyword>
<dbReference type="GO" id="GO:0003676">
    <property type="term" value="F:nucleic acid binding"/>
    <property type="evidence" value="ECO:0007669"/>
    <property type="project" value="InterPro"/>
</dbReference>
<feature type="compositionally biased region" description="Basic and acidic residues" evidence="2">
    <location>
        <begin position="7"/>
        <end position="16"/>
    </location>
</feature>
<feature type="domain" description="CCHC-type" evidence="3">
    <location>
        <begin position="227"/>
        <end position="242"/>
    </location>
</feature>